<comment type="caution">
    <text evidence="2">The sequence shown here is derived from an EMBL/GenBank/DDBJ whole genome shotgun (WGS) entry which is preliminary data.</text>
</comment>
<feature type="compositionally biased region" description="Low complexity" evidence="1">
    <location>
        <begin position="57"/>
        <end position="69"/>
    </location>
</feature>
<gene>
    <name evidence="2" type="ORF">PCOR1329_LOCUS72699</name>
</gene>
<sequence>RTVHDGQGLRRRLPDQPTVGRRKRADVHARRRAACARLRGHGPDTRQGHPGPRRGAHAPAAARPAGVVASRRLAGHQAVHGDRREWQPAPARPAEGERGGGGAQVLQQDP</sequence>
<feature type="compositionally biased region" description="Basic residues" evidence="1">
    <location>
        <begin position="20"/>
        <end position="40"/>
    </location>
</feature>
<dbReference type="Proteomes" id="UP001189429">
    <property type="component" value="Unassembled WGS sequence"/>
</dbReference>
<proteinExistence type="predicted"/>
<reference evidence="2" key="1">
    <citation type="submission" date="2023-10" db="EMBL/GenBank/DDBJ databases">
        <authorList>
            <person name="Chen Y."/>
            <person name="Shah S."/>
            <person name="Dougan E. K."/>
            <person name="Thang M."/>
            <person name="Chan C."/>
        </authorList>
    </citation>
    <scope>NUCLEOTIDE SEQUENCE [LARGE SCALE GENOMIC DNA]</scope>
</reference>
<evidence type="ECO:0000256" key="1">
    <source>
        <dbReference type="SAM" id="MobiDB-lite"/>
    </source>
</evidence>
<evidence type="ECO:0000313" key="3">
    <source>
        <dbReference type="Proteomes" id="UP001189429"/>
    </source>
</evidence>
<keyword evidence="3" id="KW-1185">Reference proteome</keyword>
<accession>A0ABN9X5W0</accession>
<name>A0ABN9X5W0_9DINO</name>
<protein>
    <submittedName>
        <fullName evidence="2">Uncharacterized protein</fullName>
    </submittedName>
</protein>
<evidence type="ECO:0000313" key="2">
    <source>
        <dbReference type="EMBL" id="CAK0893337.1"/>
    </source>
</evidence>
<feature type="region of interest" description="Disordered" evidence="1">
    <location>
        <begin position="1"/>
        <end position="110"/>
    </location>
</feature>
<dbReference type="EMBL" id="CAUYUJ010019736">
    <property type="protein sequence ID" value="CAK0893337.1"/>
    <property type="molecule type" value="Genomic_DNA"/>
</dbReference>
<organism evidence="2 3">
    <name type="scientific">Prorocentrum cordatum</name>
    <dbReference type="NCBI Taxonomy" id="2364126"/>
    <lineage>
        <taxon>Eukaryota</taxon>
        <taxon>Sar</taxon>
        <taxon>Alveolata</taxon>
        <taxon>Dinophyceae</taxon>
        <taxon>Prorocentrales</taxon>
        <taxon>Prorocentraceae</taxon>
        <taxon>Prorocentrum</taxon>
    </lineage>
</organism>
<feature type="non-terminal residue" evidence="2">
    <location>
        <position position="110"/>
    </location>
</feature>
<feature type="non-terminal residue" evidence="2">
    <location>
        <position position="1"/>
    </location>
</feature>